<dbReference type="Gene3D" id="3.40.50.300">
    <property type="entry name" value="P-loop containing nucleotide triphosphate hydrolases"/>
    <property type="match status" value="1"/>
</dbReference>
<evidence type="ECO:0000256" key="1">
    <source>
        <dbReference type="ARBA" id="ARBA00022679"/>
    </source>
</evidence>
<proteinExistence type="predicted"/>
<gene>
    <name evidence="5" type="primary">kdpD_1</name>
    <name evidence="5" type="ORF">NCTC12282_00387</name>
</gene>
<dbReference type="InterPro" id="IPR003852">
    <property type="entry name" value="Sig_transdc_His_kinase_KdpD_N"/>
</dbReference>
<evidence type="ECO:0000256" key="3">
    <source>
        <dbReference type="ARBA" id="ARBA00023012"/>
    </source>
</evidence>
<keyword evidence="2" id="KW-0418">Kinase</keyword>
<dbReference type="AlphaFoldDB" id="A0A484ZAT9"/>
<name>A0A484ZAT9_9GAMM</name>
<dbReference type="SUPFAM" id="SSF52540">
    <property type="entry name" value="P-loop containing nucleoside triphosphate hydrolases"/>
    <property type="match status" value="1"/>
</dbReference>
<dbReference type="Pfam" id="PF02702">
    <property type="entry name" value="KdpD"/>
    <property type="match status" value="1"/>
</dbReference>
<dbReference type="Proteomes" id="UP000373449">
    <property type="component" value="Unassembled WGS sequence"/>
</dbReference>
<dbReference type="GO" id="GO:0000155">
    <property type="term" value="F:phosphorelay sensor kinase activity"/>
    <property type="evidence" value="ECO:0007669"/>
    <property type="project" value="InterPro"/>
</dbReference>
<evidence type="ECO:0000256" key="2">
    <source>
        <dbReference type="ARBA" id="ARBA00022777"/>
    </source>
</evidence>
<dbReference type="GO" id="GO:0005886">
    <property type="term" value="C:plasma membrane"/>
    <property type="evidence" value="ECO:0007669"/>
    <property type="project" value="TreeGrafter"/>
</dbReference>
<feature type="domain" description="Signal transduction histidine kinase osmosensitive K+ channel sensor N-terminal" evidence="4">
    <location>
        <begin position="23"/>
        <end position="231"/>
    </location>
</feature>
<dbReference type="PANTHER" id="PTHR45569">
    <property type="entry name" value="SENSOR PROTEIN KDPD"/>
    <property type="match status" value="1"/>
</dbReference>
<protein>
    <submittedName>
        <fullName evidence="5">Sensor protein KdpD</fullName>
        <ecNumber evidence="5">2.7.13.3</ecNumber>
    </submittedName>
</protein>
<organism evidence="5 6">
    <name type="scientific">Budvicia aquatica</name>
    <dbReference type="NCBI Taxonomy" id="82979"/>
    <lineage>
        <taxon>Bacteria</taxon>
        <taxon>Pseudomonadati</taxon>
        <taxon>Pseudomonadota</taxon>
        <taxon>Gammaproteobacteria</taxon>
        <taxon>Enterobacterales</taxon>
        <taxon>Budviciaceae</taxon>
        <taxon>Budvicia</taxon>
    </lineage>
</organism>
<reference evidence="5 6" key="1">
    <citation type="submission" date="2019-03" db="EMBL/GenBank/DDBJ databases">
        <authorList>
            <consortium name="Pathogen Informatics"/>
        </authorList>
    </citation>
    <scope>NUCLEOTIDE SEQUENCE [LARGE SCALE GENOMIC DNA]</scope>
    <source>
        <strain evidence="5 6">NCTC12282</strain>
    </source>
</reference>
<dbReference type="EMBL" id="CAADJA010000002">
    <property type="protein sequence ID" value="VFS45510.1"/>
    <property type="molecule type" value="Genomic_DNA"/>
</dbReference>
<dbReference type="GO" id="GO:0005737">
    <property type="term" value="C:cytoplasm"/>
    <property type="evidence" value="ECO:0007669"/>
    <property type="project" value="UniProtKB-ARBA"/>
</dbReference>
<accession>A0A484ZAT9</accession>
<dbReference type="InterPro" id="IPR027417">
    <property type="entry name" value="P-loop_NTPase"/>
</dbReference>
<dbReference type="EC" id="2.7.13.3" evidence="5"/>
<keyword evidence="3" id="KW-0902">Two-component regulatory system</keyword>
<dbReference type="PANTHER" id="PTHR45569:SF1">
    <property type="entry name" value="SENSOR PROTEIN KDPD"/>
    <property type="match status" value="1"/>
</dbReference>
<evidence type="ECO:0000259" key="4">
    <source>
        <dbReference type="Pfam" id="PF02702"/>
    </source>
</evidence>
<dbReference type="FunFam" id="3.40.50.300:FF:000483">
    <property type="entry name" value="Sensor histidine kinase KdpD"/>
    <property type="match status" value="1"/>
</dbReference>
<dbReference type="InterPro" id="IPR052023">
    <property type="entry name" value="Histidine_kinase_KdpD"/>
</dbReference>
<keyword evidence="1 5" id="KW-0808">Transferase</keyword>
<evidence type="ECO:0000313" key="6">
    <source>
        <dbReference type="Proteomes" id="UP000373449"/>
    </source>
</evidence>
<evidence type="ECO:0000313" key="5">
    <source>
        <dbReference type="EMBL" id="VFS45510.1"/>
    </source>
</evidence>
<sequence length="306" mass="34474">MTDNELQRPDPDKLLAQVAEEARGKLKVFFGACAGVGKTYAMLQEAQRLRAQGLDVVAGVIETHGRSETAALLDGLEILQLKRINIQNRHVREFDLDAALARHPAVILIDELAHTNVKGSRHPKRWNDVEELLNAGIDVFTTVNVQHLESLNDVVGGITGIRVRETIPDRIFDDATDIILVDIPPDDLRQRLNDGKVYLPGQAERAIEHFFRKGNLIALRELALRRTADRVDDQMQAFRKTGDNERVWHTRDAILLCIGRHSGSDKLVRTAARLAARLGCIWHAVYVETPRLHQIPKNQRRLFCAP</sequence>